<accession>A0A120JWR2</accession>
<name>A0A120JWR2_9GAMM</name>
<gene>
    <name evidence="1" type="ORF">LOKO_03348</name>
</gene>
<dbReference type="PATRIC" id="fig|507626.3.peg.3348"/>
<dbReference type="KEGG" id="hco:LOKO_03348"/>
<dbReference type="EMBL" id="CP014226">
    <property type="protein sequence ID" value="AMD02392.1"/>
    <property type="molecule type" value="Genomic_DNA"/>
</dbReference>
<dbReference type="Proteomes" id="UP000063387">
    <property type="component" value="Chromosome"/>
</dbReference>
<evidence type="ECO:0000313" key="2">
    <source>
        <dbReference type="Proteomes" id="UP000063387"/>
    </source>
</evidence>
<protein>
    <submittedName>
        <fullName evidence="1">Uncharacterized protein</fullName>
    </submittedName>
</protein>
<dbReference type="OrthoDB" id="6174658at2"/>
<dbReference type="RefSeq" id="WP_066451769.1">
    <property type="nucleotide sequence ID" value="NZ_CP014226.1"/>
</dbReference>
<keyword evidence="2" id="KW-1185">Reference proteome</keyword>
<sequence>MSGFNIISEGDHFDSDGEYRPFGYLDGEEMPDGTTCSTDIDKQCQPSRGKFSAGGSSAGDGVLIIDGNVEFNGNPEFQGLIIVLGDYTVKGGGGGDLEGSIIAAPYSCRDGNCVFNEVNIDLTGGGGNDYLHVLEYLDAAWELLGSVSPEAARLWLEGNNPGGNFTYMARGWREITVPQ</sequence>
<reference evidence="1 2" key="2">
    <citation type="submission" date="2016-02" db="EMBL/GenBank/DDBJ databases">
        <authorList>
            <person name="Wen L."/>
            <person name="He K."/>
            <person name="Yang H."/>
        </authorList>
    </citation>
    <scope>NUCLEOTIDE SEQUENCE [LARGE SCALE GENOMIC DNA]</scope>
    <source>
        <strain evidence="1 2">AGD 8-3</strain>
    </source>
</reference>
<proteinExistence type="predicted"/>
<dbReference type="AlphaFoldDB" id="A0A120JWR2"/>
<reference evidence="1 2" key="1">
    <citation type="journal article" date="2016" name="Genome Announc.">
        <title>Draft Genome Sequence of 'Halomonas chromatireducens' Strain AGD 8-3, a Haloalkaliphilic Chromate- and Selenite-Reducing Gammaproteobacterium.</title>
        <authorList>
            <person name="Sharko F.S."/>
            <person name="Shapovalova A.A."/>
            <person name="Tsygankova S.V."/>
            <person name="Komova A.V."/>
            <person name="Boulygina E.S."/>
            <person name="Teslyuk A.B."/>
            <person name="Gotovtsev P.M."/>
            <person name="Namsaraev Z.B."/>
            <person name="Khijniak T.V."/>
            <person name="Nedoluzhko A.V."/>
            <person name="Vasilov R.G."/>
        </authorList>
    </citation>
    <scope>NUCLEOTIDE SEQUENCE [LARGE SCALE GENOMIC DNA]</scope>
    <source>
        <strain evidence="1 2">AGD 8-3</strain>
    </source>
</reference>
<evidence type="ECO:0000313" key="1">
    <source>
        <dbReference type="EMBL" id="AMD02392.1"/>
    </source>
</evidence>
<organism evidence="1 2">
    <name type="scientific">Halomonas chromatireducens</name>
    <dbReference type="NCBI Taxonomy" id="507626"/>
    <lineage>
        <taxon>Bacteria</taxon>
        <taxon>Pseudomonadati</taxon>
        <taxon>Pseudomonadota</taxon>
        <taxon>Gammaproteobacteria</taxon>
        <taxon>Oceanospirillales</taxon>
        <taxon>Halomonadaceae</taxon>
        <taxon>Halomonas</taxon>
    </lineage>
</organism>